<dbReference type="Pfam" id="PF04749">
    <property type="entry name" value="PLAC8"/>
    <property type="match status" value="1"/>
</dbReference>
<dbReference type="PANTHER" id="PTHR15907">
    <property type="entry name" value="DUF614 FAMILY PROTEIN-RELATED"/>
    <property type="match status" value="1"/>
</dbReference>
<evidence type="ECO:0000313" key="2">
    <source>
        <dbReference type="EMBL" id="GKV12248.1"/>
    </source>
</evidence>
<comment type="caution">
    <text evidence="2">The sequence shown here is derived from an EMBL/GenBank/DDBJ whole genome shotgun (WGS) entry which is preliminary data.</text>
</comment>
<gene>
    <name evidence="2" type="ORF">SLEP1_g23420</name>
</gene>
<keyword evidence="3" id="KW-1185">Reference proteome</keyword>
<feature type="compositionally biased region" description="Basic and acidic residues" evidence="1">
    <location>
        <begin position="1"/>
        <end position="13"/>
    </location>
</feature>
<dbReference type="AlphaFoldDB" id="A0AAV5JCC2"/>
<reference evidence="2 3" key="1">
    <citation type="journal article" date="2021" name="Commun. Biol.">
        <title>The genome of Shorea leprosula (Dipterocarpaceae) highlights the ecological relevance of drought in aseasonal tropical rainforests.</title>
        <authorList>
            <person name="Ng K.K.S."/>
            <person name="Kobayashi M.J."/>
            <person name="Fawcett J.A."/>
            <person name="Hatakeyama M."/>
            <person name="Paape T."/>
            <person name="Ng C.H."/>
            <person name="Ang C.C."/>
            <person name="Tnah L.H."/>
            <person name="Lee C.T."/>
            <person name="Nishiyama T."/>
            <person name="Sese J."/>
            <person name="O'Brien M.J."/>
            <person name="Copetti D."/>
            <person name="Mohd Noor M.I."/>
            <person name="Ong R.C."/>
            <person name="Putra M."/>
            <person name="Sireger I.Z."/>
            <person name="Indrioko S."/>
            <person name="Kosugi Y."/>
            <person name="Izuno A."/>
            <person name="Isagi Y."/>
            <person name="Lee S.L."/>
            <person name="Shimizu K.K."/>
        </authorList>
    </citation>
    <scope>NUCLEOTIDE SEQUENCE [LARGE SCALE GENOMIC DNA]</scope>
    <source>
        <strain evidence="2">214</strain>
    </source>
</reference>
<proteinExistence type="predicted"/>
<protein>
    <recommendedName>
        <fullName evidence="4">Cell number regulator 8-like</fullName>
    </recommendedName>
</protein>
<sequence length="247" mass="26804">MSNTGTDDHHEESSPLLSKQVEEDGSKESCNDKGNRPKEGKVDAASDLSNLSVGVRYSWAPEGLPLGHANVARGQWGSCLFACLGRNDEYCCSDLEVCIVGSTAPCVLYGSNAEGLISGPQTFRNHCLLYCGLCLIGIPCFSLGNRLCLPSCFSFPNRSALRRKFNLEGSCEALSRSCGCCGSCLEDDVQREHCESVCDLATHVFCHQCALCQEGRESRRRILHPGFNFQPLLAMIPPGKQTMGSRA</sequence>
<accession>A0AAV5JCC2</accession>
<evidence type="ECO:0008006" key="4">
    <source>
        <dbReference type="Google" id="ProtNLM"/>
    </source>
</evidence>
<dbReference type="Proteomes" id="UP001054252">
    <property type="component" value="Unassembled WGS sequence"/>
</dbReference>
<evidence type="ECO:0000256" key="1">
    <source>
        <dbReference type="SAM" id="MobiDB-lite"/>
    </source>
</evidence>
<evidence type="ECO:0000313" key="3">
    <source>
        <dbReference type="Proteomes" id="UP001054252"/>
    </source>
</evidence>
<dbReference type="InterPro" id="IPR006461">
    <property type="entry name" value="PLAC_motif_containing"/>
</dbReference>
<organism evidence="2 3">
    <name type="scientific">Rubroshorea leprosula</name>
    <dbReference type="NCBI Taxonomy" id="152421"/>
    <lineage>
        <taxon>Eukaryota</taxon>
        <taxon>Viridiplantae</taxon>
        <taxon>Streptophyta</taxon>
        <taxon>Embryophyta</taxon>
        <taxon>Tracheophyta</taxon>
        <taxon>Spermatophyta</taxon>
        <taxon>Magnoliopsida</taxon>
        <taxon>eudicotyledons</taxon>
        <taxon>Gunneridae</taxon>
        <taxon>Pentapetalae</taxon>
        <taxon>rosids</taxon>
        <taxon>malvids</taxon>
        <taxon>Malvales</taxon>
        <taxon>Dipterocarpaceae</taxon>
        <taxon>Rubroshorea</taxon>
    </lineage>
</organism>
<feature type="compositionally biased region" description="Basic and acidic residues" evidence="1">
    <location>
        <begin position="20"/>
        <end position="43"/>
    </location>
</feature>
<name>A0AAV5JCC2_9ROSI</name>
<feature type="region of interest" description="Disordered" evidence="1">
    <location>
        <begin position="1"/>
        <end position="43"/>
    </location>
</feature>
<dbReference type="EMBL" id="BPVZ01000036">
    <property type="protein sequence ID" value="GKV12248.1"/>
    <property type="molecule type" value="Genomic_DNA"/>
</dbReference>